<organism evidence="1 2">
    <name type="scientific">Neptunomonas marina</name>
    <dbReference type="NCBI Taxonomy" id="1815562"/>
    <lineage>
        <taxon>Bacteria</taxon>
        <taxon>Pseudomonadati</taxon>
        <taxon>Pseudomonadota</taxon>
        <taxon>Gammaproteobacteria</taxon>
        <taxon>Oceanospirillales</taxon>
        <taxon>Oceanospirillaceae</taxon>
        <taxon>Neptunomonas</taxon>
    </lineage>
</organism>
<proteinExistence type="predicted"/>
<accession>A0A437Q8V1</accession>
<evidence type="ECO:0000313" key="2">
    <source>
        <dbReference type="Proteomes" id="UP000282818"/>
    </source>
</evidence>
<comment type="caution">
    <text evidence="1">The sequence shown here is derived from an EMBL/GenBank/DDBJ whole genome shotgun (WGS) entry which is preliminary data.</text>
</comment>
<name>A0A437Q8V1_9GAMM</name>
<dbReference type="AlphaFoldDB" id="A0A437Q8V1"/>
<gene>
    <name evidence="1" type="ORF">EOE65_07620</name>
</gene>
<sequence length="91" mass="10190">MIAEVENLLVDSEFIWLTLKEGDKISIEVNFVQDGVVQLLADKPYEVVAKTEAQTGNLSFVVESDITGELVNVHPFLVSDYITMSNPYRVN</sequence>
<reference evidence="1 2" key="1">
    <citation type="submission" date="2019-01" db="EMBL/GenBank/DDBJ databases">
        <authorList>
            <person name="Chen W.-M."/>
        </authorList>
    </citation>
    <scope>NUCLEOTIDE SEQUENCE [LARGE SCALE GENOMIC DNA]</scope>
    <source>
        <strain evidence="1 2">HPM-16</strain>
    </source>
</reference>
<dbReference type="EMBL" id="SACQ01000003">
    <property type="protein sequence ID" value="RVU30877.1"/>
    <property type="molecule type" value="Genomic_DNA"/>
</dbReference>
<keyword evidence="2" id="KW-1185">Reference proteome</keyword>
<dbReference type="Proteomes" id="UP000282818">
    <property type="component" value="Unassembled WGS sequence"/>
</dbReference>
<evidence type="ECO:0008006" key="3">
    <source>
        <dbReference type="Google" id="ProtNLM"/>
    </source>
</evidence>
<protein>
    <recommendedName>
        <fullName evidence="3">DUF4926 domain-containing protein</fullName>
    </recommendedName>
</protein>
<evidence type="ECO:0000313" key="1">
    <source>
        <dbReference type="EMBL" id="RVU30877.1"/>
    </source>
</evidence>
<dbReference type="RefSeq" id="WP_127693722.1">
    <property type="nucleotide sequence ID" value="NZ_SACQ01000003.1"/>
</dbReference>